<organism evidence="1 4">
    <name type="scientific">Saccharopolyspora kobensis</name>
    <dbReference type="NCBI Taxonomy" id="146035"/>
    <lineage>
        <taxon>Bacteria</taxon>
        <taxon>Bacillati</taxon>
        <taxon>Actinomycetota</taxon>
        <taxon>Actinomycetes</taxon>
        <taxon>Pseudonocardiales</taxon>
        <taxon>Pseudonocardiaceae</taxon>
        <taxon>Saccharopolyspora</taxon>
    </lineage>
</organism>
<name>A0A1H6ELD0_9PSEU</name>
<accession>A0A1H6ELD0</accession>
<dbReference type="AlphaFoldDB" id="A0A1H6ELD0"/>
<evidence type="ECO:0000313" key="1">
    <source>
        <dbReference type="EMBL" id="SEG98662.1"/>
    </source>
</evidence>
<evidence type="ECO:0000313" key="4">
    <source>
        <dbReference type="Proteomes" id="UP000236729"/>
    </source>
</evidence>
<dbReference type="Proteomes" id="UP000199690">
    <property type="component" value="Unassembled WGS sequence"/>
</dbReference>
<reference evidence="1" key="2">
    <citation type="submission" date="2016-10" db="EMBL/GenBank/DDBJ databases">
        <authorList>
            <person name="de Groot N.N."/>
        </authorList>
    </citation>
    <scope>NUCLEOTIDE SEQUENCE [LARGE SCALE GENOMIC DNA]</scope>
    <source>
        <strain evidence="1">ATCC 20501</strain>
    </source>
</reference>
<dbReference type="Proteomes" id="UP000236729">
    <property type="component" value="Unassembled WGS sequence"/>
</dbReference>
<keyword evidence="3" id="KW-1185">Reference proteome</keyword>
<accession>A0A1I1QPZ6</accession>
<gene>
    <name evidence="1" type="ORF">SAMN02982929_07174</name>
    <name evidence="2" type="ORF">SAMN05216506_103195</name>
</gene>
<dbReference type="EMBL" id="FOME01000003">
    <property type="protein sequence ID" value="SFD24087.1"/>
    <property type="molecule type" value="Genomic_DNA"/>
</dbReference>
<protein>
    <submittedName>
        <fullName evidence="1">Uncharacterized protein</fullName>
    </submittedName>
</protein>
<dbReference type="EMBL" id="FNVB01000021">
    <property type="protein sequence ID" value="SEG98662.1"/>
    <property type="molecule type" value="Genomic_DNA"/>
</dbReference>
<proteinExistence type="predicted"/>
<evidence type="ECO:0000313" key="2">
    <source>
        <dbReference type="EMBL" id="SFD24087.1"/>
    </source>
</evidence>
<reference evidence="3 4" key="1">
    <citation type="submission" date="2016-10" db="EMBL/GenBank/DDBJ databases">
        <authorList>
            <person name="Varghese N."/>
            <person name="Submissions S."/>
        </authorList>
    </citation>
    <scope>NUCLEOTIDE SEQUENCE [LARGE SCALE GENOMIC DNA]</scope>
    <source>
        <strain evidence="4">ATCC 20501</strain>
        <strain evidence="2 3">CGMCC 4.3529</strain>
    </source>
</reference>
<sequence length="63" mass="6733">MADLDARIRARLDHGSADSVYASVDAVRAVLDKIADAEEFGDDVDLDDIQTAIARELGVETDG</sequence>
<evidence type="ECO:0000313" key="3">
    <source>
        <dbReference type="Proteomes" id="UP000199690"/>
    </source>
</evidence>